<organism evidence="3">
    <name type="scientific">Tanacetum cinerariifolium</name>
    <name type="common">Dalmatian daisy</name>
    <name type="synonym">Chrysanthemum cinerariifolium</name>
    <dbReference type="NCBI Taxonomy" id="118510"/>
    <lineage>
        <taxon>Eukaryota</taxon>
        <taxon>Viridiplantae</taxon>
        <taxon>Streptophyta</taxon>
        <taxon>Embryophyta</taxon>
        <taxon>Tracheophyta</taxon>
        <taxon>Spermatophyta</taxon>
        <taxon>Magnoliopsida</taxon>
        <taxon>eudicotyledons</taxon>
        <taxon>Gunneridae</taxon>
        <taxon>Pentapetalae</taxon>
        <taxon>asterids</taxon>
        <taxon>campanulids</taxon>
        <taxon>Asterales</taxon>
        <taxon>Asteraceae</taxon>
        <taxon>Asteroideae</taxon>
        <taxon>Anthemideae</taxon>
        <taxon>Anthemidinae</taxon>
        <taxon>Tanacetum</taxon>
    </lineage>
</organism>
<dbReference type="InterPro" id="IPR025724">
    <property type="entry name" value="GAG-pre-integrase_dom"/>
</dbReference>
<protein>
    <submittedName>
        <fullName evidence="3">Retrovirus-related Pol polyprotein from transposon TNT 1-94</fullName>
    </submittedName>
</protein>
<reference evidence="3" key="1">
    <citation type="journal article" date="2019" name="Sci. Rep.">
        <title>Draft genome of Tanacetum cinerariifolium, the natural source of mosquito coil.</title>
        <authorList>
            <person name="Yamashiro T."/>
            <person name="Shiraishi A."/>
            <person name="Satake H."/>
            <person name="Nakayama K."/>
        </authorList>
    </citation>
    <scope>NUCLEOTIDE SEQUENCE</scope>
</reference>
<dbReference type="InterPro" id="IPR039537">
    <property type="entry name" value="Retrotran_Ty1/copia-like"/>
</dbReference>
<name>A0A6L2KBI2_TANCI</name>
<evidence type="ECO:0000259" key="2">
    <source>
        <dbReference type="Pfam" id="PF13976"/>
    </source>
</evidence>
<dbReference type="EMBL" id="BKCJ010002109">
    <property type="protein sequence ID" value="GEU46319.1"/>
    <property type="molecule type" value="Genomic_DNA"/>
</dbReference>
<feature type="domain" description="GAG-pre-integrase" evidence="2">
    <location>
        <begin position="710"/>
        <end position="780"/>
    </location>
</feature>
<feature type="compositionally biased region" description="Polar residues" evidence="1">
    <location>
        <begin position="883"/>
        <end position="903"/>
    </location>
</feature>
<evidence type="ECO:0000256" key="1">
    <source>
        <dbReference type="SAM" id="MobiDB-lite"/>
    </source>
</evidence>
<comment type="caution">
    <text evidence="3">The sequence shown here is derived from an EMBL/GenBank/DDBJ whole genome shotgun (WGS) entry which is preliminary data.</text>
</comment>
<proteinExistence type="predicted"/>
<feature type="region of interest" description="Disordered" evidence="1">
    <location>
        <begin position="881"/>
        <end position="903"/>
    </location>
</feature>
<dbReference type="AlphaFoldDB" id="A0A6L2KBI2"/>
<accession>A0A6L2KBI2</accession>
<dbReference type="Pfam" id="PF13976">
    <property type="entry name" value="gag_pre-integrs"/>
    <property type="match status" value="1"/>
</dbReference>
<evidence type="ECO:0000313" key="3">
    <source>
        <dbReference type="EMBL" id="GEU46319.1"/>
    </source>
</evidence>
<dbReference type="PANTHER" id="PTHR42648:SF18">
    <property type="entry name" value="RETROTRANSPOSON, UNCLASSIFIED-LIKE PROTEIN"/>
    <property type="match status" value="1"/>
</dbReference>
<gene>
    <name evidence="3" type="ORF">Tci_018297</name>
</gene>
<dbReference type="PANTHER" id="PTHR42648">
    <property type="entry name" value="TRANSPOSASE, PUTATIVE-RELATED"/>
    <property type="match status" value="1"/>
</dbReference>
<sequence length="903" mass="102815">MGWYCNWRWHINHGDERRAFYIKLNPDVLISGQNCISKGFVNMHKLRGYASALQHRGTWLDLGSGVASGFGVILARTPVWRMESYALKFADDVLLGIFGWGKPVWTGVDDVLLPAPVLEPVLGFRIVGQPSSAYVTYAYRTMKSFRKRLQGTTEFDDLKGIRMATMKEVSPTAYEVDAMKSHDDPIASLNKAMVFISTAFASRYPPTNNQLRTSSNLRNQETIHDGSANVTRCYNYQKEGHMAIQCTKPKRSRNFAWFKEKAMLAEALESKVALNEEQMTFLVDNKDTVTTGQASQELVTTTAFQTNDLDAIDSNCDEAPLANAKCLIQVAKCNEVDKMNKTVNESLIAELERYKEQIKLFEERQKCDLNDREKYIDSQMLEVIIDRNAKQHDSLSVVDTEETLEMPEESSLKMHAKQNDPISKEKKVNISPIDYAIVNRMSQHFVKHFVPQKNLSVKQAFWLPISKPVSEIPMVQPEPVLKEIPRELPTISLVKDSFNKTRSHVNDFENVVTLCTKVTGIHNDVTNMKEVFTQMETHVAKCCVERKTFEIKEKELLLENDRLLELIISQDLMHTVVNTLATILDYQDMEKSYLDKYNKNLKLRAELSKKNEIVEKENADILREIVEQATESRPLDNDLDSASIRDYEDYQIGNFMMSRVYNVEGFRHNLFSMGQFCDSNLEVAFHKHTYYVRDLEGVDLLKGYRGSNFYTMSLEEIMQSSPTCLLSKASKTKSWLWHRRLSHLNFGSINDLAKQGLVRKLPKLKYQKDHLCSACSLGKSKKHTHKPKSDNSIQEKLYLLHMDLYAPMRIESMSGPELQLFILGTLISGLVQNSPTTTPYVPPTKNNWDLLFQPMFDEYFNPPPSVVSSVLAVAAPRPVDPTGSPSSTFIDQAAPSASTLSTI</sequence>